<protein>
    <submittedName>
        <fullName evidence="2">Uncharacterized protein</fullName>
    </submittedName>
</protein>
<evidence type="ECO:0000313" key="3">
    <source>
        <dbReference type="Proteomes" id="UP001589575"/>
    </source>
</evidence>
<feature type="compositionally biased region" description="Basic residues" evidence="1">
    <location>
        <begin position="37"/>
        <end position="47"/>
    </location>
</feature>
<organism evidence="2 3">
    <name type="scientific">Citricoccus parietis</name>
    <dbReference type="NCBI Taxonomy" id="592307"/>
    <lineage>
        <taxon>Bacteria</taxon>
        <taxon>Bacillati</taxon>
        <taxon>Actinomycetota</taxon>
        <taxon>Actinomycetes</taxon>
        <taxon>Micrococcales</taxon>
        <taxon>Micrococcaceae</taxon>
        <taxon>Citricoccus</taxon>
    </lineage>
</organism>
<gene>
    <name evidence="2" type="ORF">ACFFX0_17520</name>
</gene>
<comment type="caution">
    <text evidence="2">The sequence shown here is derived from an EMBL/GenBank/DDBJ whole genome shotgun (WGS) entry which is preliminary data.</text>
</comment>
<dbReference type="Proteomes" id="UP001589575">
    <property type="component" value="Unassembled WGS sequence"/>
</dbReference>
<evidence type="ECO:0000256" key="1">
    <source>
        <dbReference type="SAM" id="MobiDB-lite"/>
    </source>
</evidence>
<evidence type="ECO:0000313" key="2">
    <source>
        <dbReference type="EMBL" id="MFB9072902.1"/>
    </source>
</evidence>
<reference evidence="2 3" key="1">
    <citation type="submission" date="2024-09" db="EMBL/GenBank/DDBJ databases">
        <authorList>
            <person name="Sun Q."/>
            <person name="Mori K."/>
        </authorList>
    </citation>
    <scope>NUCLEOTIDE SEQUENCE [LARGE SCALE GENOMIC DNA]</scope>
    <source>
        <strain evidence="2 3">CCM 7609</strain>
    </source>
</reference>
<feature type="compositionally biased region" description="Basic and acidic residues" evidence="1">
    <location>
        <begin position="1"/>
        <end position="11"/>
    </location>
</feature>
<feature type="region of interest" description="Disordered" evidence="1">
    <location>
        <begin position="1"/>
        <end position="47"/>
    </location>
</feature>
<sequence>MLDVDHGDKPSRPTRHHREPSLDVAVAQPSARSSDHPRRRGSRGAPP</sequence>
<dbReference type="EMBL" id="JBHMFI010000001">
    <property type="protein sequence ID" value="MFB9072902.1"/>
    <property type="molecule type" value="Genomic_DNA"/>
</dbReference>
<proteinExistence type="predicted"/>
<keyword evidence="3" id="KW-1185">Reference proteome</keyword>
<name>A0ABV5G1V8_9MICC</name>
<accession>A0ABV5G1V8</accession>